<dbReference type="Pfam" id="PF00172">
    <property type="entry name" value="Zn_clus"/>
    <property type="match status" value="1"/>
</dbReference>
<dbReference type="GO" id="GO:0000981">
    <property type="term" value="F:DNA-binding transcription factor activity, RNA polymerase II-specific"/>
    <property type="evidence" value="ECO:0007669"/>
    <property type="project" value="InterPro"/>
</dbReference>
<evidence type="ECO:0000256" key="2">
    <source>
        <dbReference type="ARBA" id="ARBA00023125"/>
    </source>
</evidence>
<dbReference type="InterPro" id="IPR021858">
    <property type="entry name" value="Fun_TF"/>
</dbReference>
<dbReference type="GO" id="GO:0008270">
    <property type="term" value="F:zinc ion binding"/>
    <property type="evidence" value="ECO:0007669"/>
    <property type="project" value="InterPro"/>
</dbReference>
<dbReference type="Pfam" id="PF11951">
    <property type="entry name" value="Fungal_trans_2"/>
    <property type="match status" value="1"/>
</dbReference>
<evidence type="ECO:0000259" key="5">
    <source>
        <dbReference type="PROSITE" id="PS50048"/>
    </source>
</evidence>
<protein>
    <recommendedName>
        <fullName evidence="5">Zn(2)-C6 fungal-type domain-containing protein</fullName>
    </recommendedName>
</protein>
<keyword evidence="1" id="KW-0805">Transcription regulation</keyword>
<evidence type="ECO:0000256" key="3">
    <source>
        <dbReference type="ARBA" id="ARBA00023163"/>
    </source>
</evidence>
<dbReference type="PROSITE" id="PS00463">
    <property type="entry name" value="ZN2_CY6_FUNGAL_1"/>
    <property type="match status" value="1"/>
</dbReference>
<reference evidence="6 7" key="1">
    <citation type="submission" date="2018-10" db="EMBL/GenBank/DDBJ databases">
        <title>Pan-genome distribution and transcriptional activeness of fungal secondary metabolism genes in Aspergillus section Fumigati.</title>
        <authorList>
            <person name="Takahashi H."/>
            <person name="Umemura M."/>
            <person name="Ninomiya A."/>
            <person name="Kusuya Y."/>
            <person name="Urayama S."/>
            <person name="Shimizu M."/>
            <person name="Watanabe A."/>
            <person name="Kamei K."/>
            <person name="Yaguchi T."/>
            <person name="Hagiwara D."/>
        </authorList>
    </citation>
    <scope>NUCLEOTIDE SEQUENCE [LARGE SCALE GENOMIC DNA]</scope>
    <source>
        <strain evidence="6 7">IFM 55266</strain>
    </source>
</reference>
<dbReference type="SMART" id="SM00066">
    <property type="entry name" value="GAL4"/>
    <property type="match status" value="1"/>
</dbReference>
<evidence type="ECO:0000256" key="1">
    <source>
        <dbReference type="ARBA" id="ARBA00023015"/>
    </source>
</evidence>
<dbReference type="PANTHER" id="PTHR38791">
    <property type="entry name" value="ZN(II)2CYS6 TRANSCRIPTION FACTOR (EUROFUNG)-RELATED-RELATED"/>
    <property type="match status" value="1"/>
</dbReference>
<proteinExistence type="predicted"/>
<name>A0A9P3BP97_9EURO</name>
<sequence>MVRHGRLSNGCRTCRTRKIKCDQVRPACGQCLKAGWKCPQYGDAIDRMFQYYDLRNYSCMVSRGPGSNAEKRRSRDPTALVEPRECRVNLPRELIHSINDRAIDFFLATHVSHDCGSVRGHYGYLSVLSDEVRNRKQLSASLSAVALAAYAYSFQHPTLLEESRCQYGRALHLINAALSSQEEMAHDSTIISILLLSTFETITSGSPQSLSQCDAHIRGAMTIIHLRGHRMLESRHGQQLFLHICWCLSVNCILHSYPVPTELIAIRQSMGRYLDTSDPAWKLFDLECKVARFRADVKHNLLHGRHLLNVALDIDREFILLAGDLPVQWHFRTIALDKPSKLVFGSSYHVYPDVWVAAIWNKLRTCRLLLHKEICAQLGDILATSPEQYSPSDASCHQSSFEAMQTLALQILATVPQFCGLVSRASGDLLQTEKDIFRDPSASGIPTVAGLYFLFWPLLMAGCVLESDVQRKWIVDRSRDIGRMTGIQQAFSLADVVESHNFLDRKAIVPGMEG</sequence>
<organism evidence="6 7">
    <name type="scientific">Aspergillus pseudoviridinutans</name>
    <dbReference type="NCBI Taxonomy" id="1517512"/>
    <lineage>
        <taxon>Eukaryota</taxon>
        <taxon>Fungi</taxon>
        <taxon>Dikarya</taxon>
        <taxon>Ascomycota</taxon>
        <taxon>Pezizomycotina</taxon>
        <taxon>Eurotiomycetes</taxon>
        <taxon>Eurotiomycetidae</taxon>
        <taxon>Eurotiales</taxon>
        <taxon>Aspergillaceae</taxon>
        <taxon>Aspergillus</taxon>
        <taxon>Aspergillus subgen. Fumigati</taxon>
    </lineage>
</organism>
<dbReference type="SUPFAM" id="SSF57701">
    <property type="entry name" value="Zn2/Cys6 DNA-binding domain"/>
    <property type="match status" value="1"/>
</dbReference>
<feature type="domain" description="Zn(2)-C6 fungal-type" evidence="5">
    <location>
        <begin position="10"/>
        <end position="38"/>
    </location>
</feature>
<evidence type="ECO:0000256" key="4">
    <source>
        <dbReference type="ARBA" id="ARBA00023242"/>
    </source>
</evidence>
<keyword evidence="3" id="KW-0804">Transcription</keyword>
<dbReference type="OrthoDB" id="5429770at2759"/>
<evidence type="ECO:0000313" key="6">
    <source>
        <dbReference type="EMBL" id="GIJ91409.1"/>
    </source>
</evidence>
<dbReference type="InterPro" id="IPR036864">
    <property type="entry name" value="Zn2-C6_fun-type_DNA-bd_sf"/>
</dbReference>
<gene>
    <name evidence="6" type="ORF">Asppvi_010374</name>
</gene>
<evidence type="ECO:0000313" key="7">
    <source>
        <dbReference type="Proteomes" id="UP001043456"/>
    </source>
</evidence>
<dbReference type="AlphaFoldDB" id="A0A9P3BP97"/>
<dbReference type="Proteomes" id="UP001043456">
    <property type="component" value="Unassembled WGS sequence"/>
</dbReference>
<dbReference type="InterPro" id="IPR001138">
    <property type="entry name" value="Zn2Cys6_DnaBD"/>
</dbReference>
<dbReference type="InterPro" id="IPR053175">
    <property type="entry name" value="DHMBA_Reg_Transcription_Factor"/>
</dbReference>
<accession>A0A9P3BP97</accession>
<dbReference type="PROSITE" id="PS50048">
    <property type="entry name" value="ZN2_CY6_FUNGAL_2"/>
    <property type="match status" value="1"/>
</dbReference>
<dbReference type="Gene3D" id="4.10.240.10">
    <property type="entry name" value="Zn(2)-C6 fungal-type DNA-binding domain"/>
    <property type="match status" value="1"/>
</dbReference>
<keyword evidence="4" id="KW-0539">Nucleus</keyword>
<dbReference type="CDD" id="cd00067">
    <property type="entry name" value="GAL4"/>
    <property type="match status" value="1"/>
</dbReference>
<dbReference type="EMBL" id="BHVY01000008">
    <property type="protein sequence ID" value="GIJ91409.1"/>
    <property type="molecule type" value="Genomic_DNA"/>
</dbReference>
<comment type="caution">
    <text evidence="6">The sequence shown here is derived from an EMBL/GenBank/DDBJ whole genome shotgun (WGS) entry which is preliminary data.</text>
</comment>
<dbReference type="GO" id="GO:0003677">
    <property type="term" value="F:DNA binding"/>
    <property type="evidence" value="ECO:0007669"/>
    <property type="project" value="UniProtKB-KW"/>
</dbReference>
<dbReference type="RefSeq" id="XP_043162155.1">
    <property type="nucleotide sequence ID" value="XM_043306220.1"/>
</dbReference>
<keyword evidence="7" id="KW-1185">Reference proteome</keyword>
<keyword evidence="2" id="KW-0238">DNA-binding</keyword>
<dbReference type="GeneID" id="67008984"/>